<dbReference type="AlphaFoldDB" id="A1B0X0"/>
<protein>
    <submittedName>
        <fullName evidence="1">Uncharacterized protein</fullName>
    </submittedName>
</protein>
<reference evidence="2" key="1">
    <citation type="submission" date="2006-12" db="EMBL/GenBank/DDBJ databases">
        <title>Complete sequence of chromosome 1 of Paracoccus denitrificans PD1222.</title>
        <authorList>
            <person name="Copeland A."/>
            <person name="Lucas S."/>
            <person name="Lapidus A."/>
            <person name="Barry K."/>
            <person name="Detter J.C."/>
            <person name="Glavina del Rio T."/>
            <person name="Hammon N."/>
            <person name="Israni S."/>
            <person name="Dalin E."/>
            <person name="Tice H."/>
            <person name="Pitluck S."/>
            <person name="Munk A.C."/>
            <person name="Brettin T."/>
            <person name="Bruce D."/>
            <person name="Han C."/>
            <person name="Tapia R."/>
            <person name="Gilna P."/>
            <person name="Schmutz J."/>
            <person name="Larimer F."/>
            <person name="Land M."/>
            <person name="Hauser L."/>
            <person name="Kyrpides N."/>
            <person name="Lykidis A."/>
            <person name="Spiro S."/>
            <person name="Richardson D.J."/>
            <person name="Moir J.W.B."/>
            <person name="Ferguson S.J."/>
            <person name="van Spanning R.J.M."/>
            <person name="Richardson P."/>
        </authorList>
    </citation>
    <scope>NUCLEOTIDE SEQUENCE [LARGE SCALE GENOMIC DNA]</scope>
    <source>
        <strain evidence="2">Pd 1222</strain>
    </source>
</reference>
<dbReference type="Proteomes" id="UP000000361">
    <property type="component" value="Chromosome 1"/>
</dbReference>
<sequence>MASTRASGTTTMHYGSMCELVLLQWAFVRQVPSSDHLAVRIMLLSVVSMWAATSCHQIQSRQVNPGSVICRSVHSTTSNLVRLSSQRLDLKEQGPIGLAP</sequence>
<proteinExistence type="predicted"/>
<accession>A1B0X0</accession>
<dbReference type="KEGG" id="pde:Pden_1055"/>
<keyword evidence="2" id="KW-1185">Reference proteome</keyword>
<dbReference type="EMBL" id="CP000489">
    <property type="protein sequence ID" value="ABL69164.1"/>
    <property type="molecule type" value="Genomic_DNA"/>
</dbReference>
<dbReference type="EnsemblBacteria" id="ABL69164">
    <property type="protein sequence ID" value="ABL69164"/>
    <property type="gene ID" value="Pden_1055"/>
</dbReference>
<name>A1B0X0_PARDP</name>
<dbReference type="HOGENOM" id="CLU_2303192_0_0_5"/>
<evidence type="ECO:0000313" key="1">
    <source>
        <dbReference type="EMBL" id="ABL69164.1"/>
    </source>
</evidence>
<organism evidence="1 2">
    <name type="scientific">Paracoccus denitrificans (strain Pd 1222)</name>
    <dbReference type="NCBI Taxonomy" id="318586"/>
    <lineage>
        <taxon>Bacteria</taxon>
        <taxon>Pseudomonadati</taxon>
        <taxon>Pseudomonadota</taxon>
        <taxon>Alphaproteobacteria</taxon>
        <taxon>Rhodobacterales</taxon>
        <taxon>Paracoccaceae</taxon>
        <taxon>Paracoccus</taxon>
    </lineage>
</organism>
<evidence type="ECO:0000313" key="2">
    <source>
        <dbReference type="Proteomes" id="UP000000361"/>
    </source>
</evidence>
<gene>
    <name evidence="1" type="ordered locus">Pden_1055</name>
</gene>